<evidence type="ECO:0000313" key="2">
    <source>
        <dbReference type="EMBL" id="QOJ78945.1"/>
    </source>
</evidence>
<dbReference type="AlphaFoldDB" id="A0A7L9FJH8"/>
<keyword evidence="1" id="KW-1133">Transmembrane helix</keyword>
<reference evidence="2 3" key="1">
    <citation type="submission" date="2020-10" db="EMBL/GenBank/DDBJ databases">
        <title>Thermofilum lucidum 3507LT sp. nov. a novel member of Thermofilaceae family isolated from Chile hot spring, and proposal of description order Thermofilales.</title>
        <authorList>
            <person name="Zayulina K.S."/>
            <person name="Elcheninov A.G."/>
            <person name="Toshchakov S.V."/>
            <person name="Kublanov I.V."/>
        </authorList>
    </citation>
    <scope>NUCLEOTIDE SEQUENCE [LARGE SCALE GENOMIC DNA]</scope>
    <source>
        <strain evidence="2 3">3507LT</strain>
    </source>
</reference>
<dbReference type="KEGG" id="thel:IG193_00315"/>
<dbReference type="RefSeq" id="WP_192818917.1">
    <property type="nucleotide sequence ID" value="NZ_CP062310.1"/>
</dbReference>
<keyword evidence="1" id="KW-0472">Membrane</keyword>
<dbReference type="GeneID" id="59148293"/>
<dbReference type="EMBL" id="CP062310">
    <property type="protein sequence ID" value="QOJ78945.1"/>
    <property type="molecule type" value="Genomic_DNA"/>
</dbReference>
<accession>A0A7L9FJH8</accession>
<organism evidence="2 3">
    <name type="scientific">Infirmifilum lucidum</name>
    <dbReference type="NCBI Taxonomy" id="2776706"/>
    <lineage>
        <taxon>Archaea</taxon>
        <taxon>Thermoproteota</taxon>
        <taxon>Thermoprotei</taxon>
        <taxon>Thermofilales</taxon>
        <taxon>Thermofilaceae</taxon>
        <taxon>Infirmifilum</taxon>
    </lineage>
</organism>
<dbReference type="InParanoid" id="A0A7L9FJH8"/>
<keyword evidence="3" id="KW-1185">Reference proteome</keyword>
<keyword evidence="1" id="KW-0812">Transmembrane</keyword>
<feature type="transmembrane region" description="Helical" evidence="1">
    <location>
        <begin position="98"/>
        <end position="124"/>
    </location>
</feature>
<name>A0A7L9FJH8_9CREN</name>
<proteinExistence type="predicted"/>
<feature type="transmembrane region" description="Helical" evidence="1">
    <location>
        <begin position="26"/>
        <end position="44"/>
    </location>
</feature>
<feature type="transmembrane region" description="Helical" evidence="1">
    <location>
        <begin position="64"/>
        <end position="86"/>
    </location>
</feature>
<sequence length="139" mass="15105">MIHLESTRIPPSIVQTARYFVKAGEVITRIAVLLSIVTAIYLAAHMAQPALRGLLTFREIAENVLLITLNLACAGTISVAMDKWYLASKFRLLGLADLLAGAITLISAPVSGVLFIMGGLLFYVASEMISIFRIEEKLV</sequence>
<evidence type="ECO:0000256" key="1">
    <source>
        <dbReference type="SAM" id="Phobius"/>
    </source>
</evidence>
<gene>
    <name evidence="2" type="ORF">IG193_00315</name>
</gene>
<evidence type="ECO:0000313" key="3">
    <source>
        <dbReference type="Proteomes" id="UP000594121"/>
    </source>
</evidence>
<dbReference type="Proteomes" id="UP000594121">
    <property type="component" value="Chromosome"/>
</dbReference>
<protein>
    <submittedName>
        <fullName evidence="2">Uncharacterized protein</fullName>
    </submittedName>
</protein>